<evidence type="ECO:0000313" key="1">
    <source>
        <dbReference type="EMBL" id="RIB10323.1"/>
    </source>
</evidence>
<reference evidence="1 2" key="1">
    <citation type="submission" date="2018-06" db="EMBL/GenBank/DDBJ databases">
        <title>Comparative genomics reveals the genomic features of Rhizophagus irregularis, R. cerebriforme, R. diaphanum and Gigaspora rosea, and their symbiotic lifestyle signature.</title>
        <authorList>
            <person name="Morin E."/>
            <person name="San Clemente H."/>
            <person name="Chen E.C.H."/>
            <person name="De La Providencia I."/>
            <person name="Hainaut M."/>
            <person name="Kuo A."/>
            <person name="Kohler A."/>
            <person name="Murat C."/>
            <person name="Tang N."/>
            <person name="Roy S."/>
            <person name="Loubradou J."/>
            <person name="Henrissat B."/>
            <person name="Grigoriev I.V."/>
            <person name="Corradi N."/>
            <person name="Roux C."/>
            <person name="Martin F.M."/>
        </authorList>
    </citation>
    <scope>NUCLEOTIDE SEQUENCE [LARGE SCALE GENOMIC DNA]</scope>
    <source>
        <strain evidence="1 2">DAOM 194757</strain>
    </source>
</reference>
<name>A0A397US77_9GLOM</name>
<gene>
    <name evidence="1" type="ORF">C2G38_2106386</name>
</gene>
<keyword evidence="2" id="KW-1185">Reference proteome</keyword>
<proteinExistence type="predicted"/>
<comment type="caution">
    <text evidence="1">The sequence shown here is derived from an EMBL/GenBank/DDBJ whole genome shotgun (WGS) entry which is preliminary data.</text>
</comment>
<sequence length="104" mass="12579">MEKLFKTSINRILKLEKKVEYLIDDNQDSEELYKKVFTSLQLEVQELKIENQKLNVYYNSFIKIYEALKKDTDERQKISFKFLMNMALATLLKIMKIINFILYI</sequence>
<dbReference type="Proteomes" id="UP000266673">
    <property type="component" value="Unassembled WGS sequence"/>
</dbReference>
<organism evidence="1 2">
    <name type="scientific">Gigaspora rosea</name>
    <dbReference type="NCBI Taxonomy" id="44941"/>
    <lineage>
        <taxon>Eukaryota</taxon>
        <taxon>Fungi</taxon>
        <taxon>Fungi incertae sedis</taxon>
        <taxon>Mucoromycota</taxon>
        <taxon>Glomeromycotina</taxon>
        <taxon>Glomeromycetes</taxon>
        <taxon>Diversisporales</taxon>
        <taxon>Gigasporaceae</taxon>
        <taxon>Gigaspora</taxon>
    </lineage>
</organism>
<protein>
    <submittedName>
        <fullName evidence="1">Uncharacterized protein</fullName>
    </submittedName>
</protein>
<evidence type="ECO:0000313" key="2">
    <source>
        <dbReference type="Proteomes" id="UP000266673"/>
    </source>
</evidence>
<dbReference type="AlphaFoldDB" id="A0A397US77"/>
<dbReference type="EMBL" id="QKWP01001265">
    <property type="protein sequence ID" value="RIB10323.1"/>
    <property type="molecule type" value="Genomic_DNA"/>
</dbReference>
<accession>A0A397US77</accession>